<evidence type="ECO:0000256" key="3">
    <source>
        <dbReference type="ARBA" id="ARBA00023002"/>
    </source>
</evidence>
<keyword evidence="1 6" id="KW-0575">Peroxidase</keyword>
<dbReference type="PANTHER" id="PTHR43503:SF4">
    <property type="entry name" value="PEROXIREDOXIN-6"/>
    <property type="match status" value="1"/>
</dbReference>
<dbReference type="GO" id="GO:0005739">
    <property type="term" value="C:mitochondrion"/>
    <property type="evidence" value="ECO:0007669"/>
    <property type="project" value="TreeGrafter"/>
</dbReference>
<dbReference type="InterPro" id="IPR036249">
    <property type="entry name" value="Thioredoxin-like_sf"/>
</dbReference>
<protein>
    <recommendedName>
        <fullName evidence="8">Thioredoxin domain-containing protein</fullName>
    </recommendedName>
</protein>
<gene>
    <name evidence="9" type="ORF">TAPDE_005434</name>
</gene>
<comment type="caution">
    <text evidence="9">The sequence shown here is derived from an EMBL/GenBank/DDBJ whole genome shotgun (WGS) entry which is preliminary data.</text>
</comment>
<comment type="function">
    <text evidence="6">Thiol-specific peroxidase that catalyzes the reduction of hydrogen peroxide and organic hydroperoxides to water and alcohols, respectively.</text>
</comment>
<evidence type="ECO:0000256" key="4">
    <source>
        <dbReference type="ARBA" id="ARBA00023284"/>
    </source>
</evidence>
<proteinExistence type="inferred from homology"/>
<evidence type="ECO:0000256" key="7">
    <source>
        <dbReference type="PIRSR" id="PIRSR000239-1"/>
    </source>
</evidence>
<feature type="active site" description="Cysteine sulfenic acid (-SOH) intermediate; for peroxidase activity" evidence="7">
    <location>
        <position position="45"/>
    </location>
</feature>
<evidence type="ECO:0000256" key="6">
    <source>
        <dbReference type="PIRNR" id="PIRNR000239"/>
    </source>
</evidence>
<dbReference type="AlphaFoldDB" id="S0BEE1"/>
<evidence type="ECO:0000256" key="5">
    <source>
        <dbReference type="ARBA" id="ARBA00025719"/>
    </source>
</evidence>
<comment type="similarity">
    <text evidence="5">Belongs to the peroxiredoxin family. Prx6 subfamily.</text>
</comment>
<evidence type="ECO:0000313" key="10">
    <source>
        <dbReference type="Proteomes" id="UP000013776"/>
    </source>
</evidence>
<dbReference type="eggNOG" id="KOG0854">
    <property type="taxonomic scope" value="Eukaryota"/>
</dbReference>
<dbReference type="EMBL" id="CAHR02000334">
    <property type="protein sequence ID" value="CCG84883.1"/>
    <property type="molecule type" value="Genomic_DNA"/>
</dbReference>
<accession>S0BEE1</accession>
<evidence type="ECO:0000256" key="1">
    <source>
        <dbReference type="ARBA" id="ARBA00022559"/>
    </source>
</evidence>
<dbReference type="GO" id="GO:0045454">
    <property type="term" value="P:cell redox homeostasis"/>
    <property type="evidence" value="ECO:0007669"/>
    <property type="project" value="TreeGrafter"/>
</dbReference>
<evidence type="ECO:0000313" key="9">
    <source>
        <dbReference type="EMBL" id="CCG84883.1"/>
    </source>
</evidence>
<keyword evidence="10" id="KW-1185">Reference proteome</keyword>
<dbReference type="Pfam" id="PF10417">
    <property type="entry name" value="1-cysPrx_C"/>
    <property type="match status" value="1"/>
</dbReference>
<name>S0BEE1_TAPDE</name>
<dbReference type="FunFam" id="3.40.30.10:FF:000011">
    <property type="entry name" value="Peroxiredoxin PRX1"/>
    <property type="match status" value="1"/>
</dbReference>
<organism evidence="9 10">
    <name type="scientific">Taphrina deformans (strain PYCC 5710 / ATCC 11124 / CBS 356.35 / IMI 108563 / JCM 9778 / NBRC 8474)</name>
    <name type="common">Peach leaf curl fungus</name>
    <name type="synonym">Lalaria deformans</name>
    <dbReference type="NCBI Taxonomy" id="1097556"/>
    <lineage>
        <taxon>Eukaryota</taxon>
        <taxon>Fungi</taxon>
        <taxon>Dikarya</taxon>
        <taxon>Ascomycota</taxon>
        <taxon>Taphrinomycotina</taxon>
        <taxon>Taphrinomycetes</taxon>
        <taxon>Taphrinales</taxon>
        <taxon>Taphrinaceae</taxon>
        <taxon>Taphrina</taxon>
    </lineage>
</organism>
<dbReference type="GO" id="GO:0005829">
    <property type="term" value="C:cytosol"/>
    <property type="evidence" value="ECO:0007669"/>
    <property type="project" value="TreeGrafter"/>
</dbReference>
<dbReference type="InterPro" id="IPR019479">
    <property type="entry name" value="Peroxiredoxin_C"/>
</dbReference>
<dbReference type="VEuPathDB" id="FungiDB:TAPDE_005434"/>
<dbReference type="GO" id="GO:0034599">
    <property type="term" value="P:cellular response to oxidative stress"/>
    <property type="evidence" value="ECO:0007669"/>
    <property type="project" value="TreeGrafter"/>
</dbReference>
<keyword evidence="2 6" id="KW-0049">Antioxidant</keyword>
<evidence type="ECO:0000259" key="8">
    <source>
        <dbReference type="PROSITE" id="PS51352"/>
    </source>
</evidence>
<dbReference type="GO" id="GO:0051920">
    <property type="term" value="F:peroxiredoxin activity"/>
    <property type="evidence" value="ECO:0007669"/>
    <property type="project" value="InterPro"/>
</dbReference>
<dbReference type="InterPro" id="IPR000866">
    <property type="entry name" value="AhpC/TSA"/>
</dbReference>
<dbReference type="InterPro" id="IPR013766">
    <property type="entry name" value="Thioredoxin_domain"/>
</dbReference>
<feature type="domain" description="Thioredoxin" evidence="8">
    <location>
        <begin position="3"/>
        <end position="166"/>
    </location>
</feature>
<dbReference type="CDD" id="cd03016">
    <property type="entry name" value="PRX_1cys"/>
    <property type="match status" value="1"/>
</dbReference>
<sequence length="216" mass="24306">MSLRLGSTAPNFQAVTTKGDLDFHEYLGDSWGIIFSHPADFTPVCTTELGEMARLEPDFTKRGVKLIGLSANKLDLHDKWIKDIDEIASTSLSFPIIADHERKVALAYDMIDQEDATNVDEKGIAFTIRSVFFIDPTKKIRTILQYPASVGRNSAEILRIIDALQYGDKNKVTTPINWTVGDRTIIPPTIKTDSPEFAKYPNVEIVKPYLRFTKIE</sequence>
<dbReference type="PANTHER" id="PTHR43503">
    <property type="entry name" value="MCG48959-RELATED"/>
    <property type="match status" value="1"/>
</dbReference>
<dbReference type="Gene3D" id="3.30.1020.10">
    <property type="entry name" value="Antioxidant, Horf6, Chain A, domain2"/>
    <property type="match status" value="1"/>
</dbReference>
<keyword evidence="3 6" id="KW-0560">Oxidoreductase</keyword>
<evidence type="ECO:0000256" key="2">
    <source>
        <dbReference type="ARBA" id="ARBA00022862"/>
    </source>
</evidence>
<dbReference type="Gene3D" id="3.40.30.10">
    <property type="entry name" value="Glutaredoxin"/>
    <property type="match status" value="1"/>
</dbReference>
<keyword evidence="4 6" id="KW-0676">Redox-active center</keyword>
<dbReference type="Proteomes" id="UP000013776">
    <property type="component" value="Unassembled WGS sequence"/>
</dbReference>
<dbReference type="OrthoDB" id="2996783at2759"/>
<dbReference type="PROSITE" id="PS51352">
    <property type="entry name" value="THIOREDOXIN_2"/>
    <property type="match status" value="1"/>
</dbReference>
<dbReference type="SUPFAM" id="SSF52833">
    <property type="entry name" value="Thioredoxin-like"/>
    <property type="match status" value="1"/>
</dbReference>
<dbReference type="STRING" id="1097556.S0BEE1"/>
<dbReference type="Pfam" id="PF00578">
    <property type="entry name" value="AhpC-TSA"/>
    <property type="match status" value="1"/>
</dbReference>
<dbReference type="InterPro" id="IPR024706">
    <property type="entry name" value="Peroxiredoxin_AhpC-typ"/>
</dbReference>
<dbReference type="PIRSF" id="PIRSF000239">
    <property type="entry name" value="AHPC"/>
    <property type="match status" value="1"/>
</dbReference>
<dbReference type="InterPro" id="IPR045020">
    <property type="entry name" value="PRX_1cys"/>
</dbReference>
<reference evidence="9 10" key="1">
    <citation type="journal article" date="2013" name="MBio">
        <title>Genome sequencing of the plant pathogen Taphrina deformans, the causal agent of peach leaf curl.</title>
        <authorList>
            <person name="Cisse O.H."/>
            <person name="Almeida J.M.G.C.F."/>
            <person name="Fonseca A."/>
            <person name="Kumar A.A."/>
            <person name="Salojaervi J."/>
            <person name="Overmyer K."/>
            <person name="Hauser P.M."/>
            <person name="Pagni M."/>
        </authorList>
    </citation>
    <scope>NUCLEOTIDE SEQUENCE [LARGE SCALE GENOMIC DNA]</scope>
    <source>
        <strain evidence="10">PYCC 5710 / ATCC 11124 / CBS 356.35 / IMI 108563 / JCM 9778 / NBRC 8474</strain>
    </source>
</reference>